<dbReference type="Gene3D" id="3.40.50.150">
    <property type="entry name" value="Vaccinia Virus protein VP39"/>
    <property type="match status" value="1"/>
</dbReference>
<proteinExistence type="predicted"/>
<keyword evidence="3" id="KW-1185">Reference proteome</keyword>
<dbReference type="Proteomes" id="UP001164693">
    <property type="component" value="Chromosome"/>
</dbReference>
<keyword evidence="2" id="KW-0489">Methyltransferase</keyword>
<keyword evidence="2" id="KW-0808">Transferase</keyword>
<evidence type="ECO:0000313" key="3">
    <source>
        <dbReference type="Proteomes" id="UP001164693"/>
    </source>
</evidence>
<evidence type="ECO:0000313" key="2">
    <source>
        <dbReference type="EMBL" id="WAX56028.1"/>
    </source>
</evidence>
<keyword evidence="1" id="KW-0472">Membrane</keyword>
<organism evidence="2 3">
    <name type="scientific">Jatrophihabitans cynanchi</name>
    <dbReference type="NCBI Taxonomy" id="2944128"/>
    <lineage>
        <taxon>Bacteria</taxon>
        <taxon>Bacillati</taxon>
        <taxon>Actinomycetota</taxon>
        <taxon>Actinomycetes</taxon>
        <taxon>Jatrophihabitantales</taxon>
        <taxon>Jatrophihabitantaceae</taxon>
        <taxon>Jatrophihabitans</taxon>
    </lineage>
</organism>
<dbReference type="SUPFAM" id="SSF53335">
    <property type="entry name" value="S-adenosyl-L-methionine-dependent methyltransferases"/>
    <property type="match status" value="1"/>
</dbReference>
<gene>
    <name evidence="2" type="ORF">M6B22_15995</name>
</gene>
<evidence type="ECO:0000256" key="1">
    <source>
        <dbReference type="SAM" id="Phobius"/>
    </source>
</evidence>
<feature type="transmembrane region" description="Helical" evidence="1">
    <location>
        <begin position="36"/>
        <end position="57"/>
    </location>
</feature>
<dbReference type="RefSeq" id="WP_269442554.1">
    <property type="nucleotide sequence ID" value="NZ_CP097463.1"/>
</dbReference>
<dbReference type="Pfam" id="PF13578">
    <property type="entry name" value="Methyltransf_24"/>
    <property type="match status" value="1"/>
</dbReference>
<keyword evidence="1" id="KW-0812">Transmembrane</keyword>
<sequence length="363" mass="39269">MISTAQVRRIGFGASGVLSVLAAVFAAIGNARVALTLLSLAVAAFVVALWTSTRTVINRLVVFERHVSRSLTGAGGRGSRQPDPQRLLDALERIGTQLNDLPIVAQQSVVATETLGRLLEARASATEAAGTRHRSVLHRLDQVETQLQQAPGLTVEMARLAERLGVGPGSLPLPGGWALTGQTLLALVDEVLSSTRENIVECGCGTSTVWIALALRHRGTGHVFALEHEVRFAGLARDQLRAHGLEQWATVIDAPLADTVIEGESVQWYDLAALDLLPDRIDLLFVDGPPGDTGRLARRPAYVLLQSRLYDDSVVVLDDTNRPAEKEISEDWLSRSTPHGHLIERAKIGRSTFYDMRAPAQES</sequence>
<name>A0ABY7JUL2_9ACTN</name>
<dbReference type="GO" id="GO:0032259">
    <property type="term" value="P:methylation"/>
    <property type="evidence" value="ECO:0007669"/>
    <property type="project" value="UniProtKB-KW"/>
</dbReference>
<dbReference type="InterPro" id="IPR029063">
    <property type="entry name" value="SAM-dependent_MTases_sf"/>
</dbReference>
<dbReference type="GO" id="GO:0008168">
    <property type="term" value="F:methyltransferase activity"/>
    <property type="evidence" value="ECO:0007669"/>
    <property type="project" value="UniProtKB-KW"/>
</dbReference>
<dbReference type="EMBL" id="CP097463">
    <property type="protein sequence ID" value="WAX56028.1"/>
    <property type="molecule type" value="Genomic_DNA"/>
</dbReference>
<reference evidence="2" key="1">
    <citation type="submission" date="2022-05" db="EMBL/GenBank/DDBJ databases">
        <title>Jatrophihabitans sp. SB3-54 whole genome sequence.</title>
        <authorList>
            <person name="Suh M.K."/>
            <person name="Eom M.K."/>
            <person name="Kim J.S."/>
            <person name="Kim H.S."/>
            <person name="Do H.E."/>
            <person name="Shin Y.K."/>
            <person name="Lee J.-S."/>
        </authorList>
    </citation>
    <scope>NUCLEOTIDE SEQUENCE</scope>
    <source>
        <strain evidence="2">SB3-54</strain>
    </source>
</reference>
<keyword evidence="1" id="KW-1133">Transmembrane helix</keyword>
<accession>A0ABY7JUL2</accession>
<protein>
    <submittedName>
        <fullName evidence="2">Class I SAM-dependent methyltransferase</fullName>
    </submittedName>
</protein>